<dbReference type="CDD" id="cd20405">
    <property type="entry name" value="Tudor_Agenet_AtDUF_rpt1_3"/>
    <property type="match status" value="1"/>
</dbReference>
<evidence type="ECO:0000313" key="2">
    <source>
        <dbReference type="EMBL" id="KAK6916536.1"/>
    </source>
</evidence>
<feature type="domain" description="Agenet-like" evidence="1">
    <location>
        <begin position="36"/>
        <end position="98"/>
    </location>
</feature>
<dbReference type="Pfam" id="PF05641">
    <property type="entry name" value="Agenet"/>
    <property type="match status" value="1"/>
</dbReference>
<gene>
    <name evidence="2" type="ORF">RJ641_019397</name>
</gene>
<keyword evidence="3" id="KW-1185">Reference proteome</keyword>
<dbReference type="PANTHER" id="PTHR31917:SF148">
    <property type="entry name" value="DUF724 DOMAIN-CONTAINING PROTEIN 2"/>
    <property type="match status" value="1"/>
</dbReference>
<dbReference type="Proteomes" id="UP001370490">
    <property type="component" value="Unassembled WGS sequence"/>
</dbReference>
<comment type="caution">
    <text evidence="2">The sequence shown here is derived from an EMBL/GenBank/DDBJ whole genome shotgun (WGS) entry which is preliminary data.</text>
</comment>
<evidence type="ECO:0000313" key="3">
    <source>
        <dbReference type="Proteomes" id="UP001370490"/>
    </source>
</evidence>
<dbReference type="EMBL" id="JBAMMX010000024">
    <property type="protein sequence ID" value="KAK6916536.1"/>
    <property type="molecule type" value="Genomic_DNA"/>
</dbReference>
<sequence length="118" mass="12942">MAFLIEALALFRTLGCKQLKFCASSVSSILGYFRRGDLVEVCSKEEGVLPSYNATAVILEVRDNGYLVEQCKSLLTDDEALPPLTEMLPAKQVRPNPPEIPVKGFSFLDQVDAFANDG</sequence>
<dbReference type="Gene3D" id="2.30.30.140">
    <property type="match status" value="1"/>
</dbReference>
<proteinExistence type="predicted"/>
<evidence type="ECO:0000259" key="1">
    <source>
        <dbReference type="Pfam" id="PF05641"/>
    </source>
</evidence>
<protein>
    <submittedName>
        <fullName evidence="2">Agenet-like domain</fullName>
    </submittedName>
</protein>
<reference evidence="2 3" key="1">
    <citation type="submission" date="2023-12" db="EMBL/GenBank/DDBJ databases">
        <title>A high-quality genome assembly for Dillenia turbinata (Dilleniales).</title>
        <authorList>
            <person name="Chanderbali A."/>
        </authorList>
    </citation>
    <scope>NUCLEOTIDE SEQUENCE [LARGE SCALE GENOMIC DNA]</scope>
    <source>
        <strain evidence="2">LSX21</strain>
        <tissue evidence="2">Leaf</tissue>
    </source>
</reference>
<accession>A0AAN8URA3</accession>
<dbReference type="InterPro" id="IPR008395">
    <property type="entry name" value="Agenet-like_dom"/>
</dbReference>
<name>A0AAN8URA3_9MAGN</name>
<dbReference type="PANTHER" id="PTHR31917">
    <property type="entry name" value="AGENET DOMAIN-CONTAINING PROTEIN-RELATED"/>
    <property type="match status" value="1"/>
</dbReference>
<dbReference type="AlphaFoldDB" id="A0AAN8URA3"/>
<organism evidence="2 3">
    <name type="scientific">Dillenia turbinata</name>
    <dbReference type="NCBI Taxonomy" id="194707"/>
    <lineage>
        <taxon>Eukaryota</taxon>
        <taxon>Viridiplantae</taxon>
        <taxon>Streptophyta</taxon>
        <taxon>Embryophyta</taxon>
        <taxon>Tracheophyta</taxon>
        <taxon>Spermatophyta</taxon>
        <taxon>Magnoliopsida</taxon>
        <taxon>eudicotyledons</taxon>
        <taxon>Gunneridae</taxon>
        <taxon>Pentapetalae</taxon>
        <taxon>Dilleniales</taxon>
        <taxon>Dilleniaceae</taxon>
        <taxon>Dillenia</taxon>
    </lineage>
</organism>